<accession>V9LGF9</accession>
<name>V9LGF9_CALMI</name>
<protein>
    <submittedName>
        <fullName evidence="1">Uncharacterized protein</fullName>
    </submittedName>
</protein>
<sequence>HPASCKDSIAFSTCLPRICSDDATFHTRAAEMSSFFLSRGFPSTVVDRALDCVHPISCNSALTPSPSSQNCDRVPLVLTIHPTSLNIQKIILCHFRHLQHDPTTKHIFPSPPHSAFQRDHSLQYPLVHSSITTNSYSPPPGTFPCQRKRCNTCPFTSSHTTVPGPKHRVQVRQ</sequence>
<dbReference type="EMBL" id="JW879751">
    <property type="protein sequence ID" value="AFP12268.1"/>
    <property type="molecule type" value="mRNA"/>
</dbReference>
<evidence type="ECO:0000313" key="1">
    <source>
        <dbReference type="EMBL" id="AFP12268.1"/>
    </source>
</evidence>
<dbReference type="AlphaFoldDB" id="V9LGF9"/>
<organism evidence="1">
    <name type="scientific">Callorhinchus milii</name>
    <name type="common">Ghost shark</name>
    <dbReference type="NCBI Taxonomy" id="7868"/>
    <lineage>
        <taxon>Eukaryota</taxon>
        <taxon>Metazoa</taxon>
        <taxon>Chordata</taxon>
        <taxon>Craniata</taxon>
        <taxon>Vertebrata</taxon>
        <taxon>Chondrichthyes</taxon>
        <taxon>Holocephali</taxon>
        <taxon>Chimaeriformes</taxon>
        <taxon>Callorhinchidae</taxon>
        <taxon>Callorhinchus</taxon>
    </lineage>
</organism>
<feature type="non-terminal residue" evidence="1">
    <location>
        <position position="1"/>
    </location>
</feature>
<reference evidence="1" key="1">
    <citation type="journal article" date="2014" name="Nature">
        <title>Elephant shark genome provides unique insights into gnathostome evolution.</title>
        <authorList>
            <consortium name="International Elephant Shark Genome Sequencing Consortium"/>
            <person name="Venkatesh B."/>
            <person name="Lee A.P."/>
            <person name="Ravi V."/>
            <person name="Maurya A.K."/>
            <person name="Lian M.M."/>
            <person name="Swann J.B."/>
            <person name="Ohta Y."/>
            <person name="Flajnik M.F."/>
            <person name="Sutoh Y."/>
            <person name="Kasahara M."/>
            <person name="Hoon S."/>
            <person name="Gangu V."/>
            <person name="Roy S.W."/>
            <person name="Irimia M."/>
            <person name="Korzh V."/>
            <person name="Kondrychyn I."/>
            <person name="Lim Z.W."/>
            <person name="Tay B.H."/>
            <person name="Tohari S."/>
            <person name="Kong K.W."/>
            <person name="Ho S."/>
            <person name="Lorente-Galdos B."/>
            <person name="Quilez J."/>
            <person name="Marques-Bonet T."/>
            <person name="Raney B.J."/>
            <person name="Ingham P.W."/>
            <person name="Tay A."/>
            <person name="Hillier L.W."/>
            <person name="Minx P."/>
            <person name="Boehm T."/>
            <person name="Wilson R.K."/>
            <person name="Brenner S."/>
            <person name="Warren W.C."/>
        </authorList>
    </citation>
    <scope>NUCLEOTIDE SEQUENCE</scope>
    <source>
        <tissue evidence="1">Spleen</tissue>
    </source>
</reference>
<proteinExistence type="evidence at transcript level"/>